<evidence type="ECO:0000313" key="5">
    <source>
        <dbReference type="EMBL" id="SOH94709.1"/>
    </source>
</evidence>
<evidence type="ECO:0000313" key="6">
    <source>
        <dbReference type="Proteomes" id="UP000220034"/>
    </source>
</evidence>
<dbReference type="OrthoDB" id="9815002at2"/>
<dbReference type="GO" id="GO:0008933">
    <property type="term" value="F:peptidoglycan lytic transglycosylase activity"/>
    <property type="evidence" value="ECO:0007669"/>
    <property type="project" value="InterPro"/>
</dbReference>
<feature type="signal peptide" evidence="3">
    <location>
        <begin position="1"/>
        <end position="24"/>
    </location>
</feature>
<dbReference type="PANTHER" id="PTHR37423">
    <property type="entry name" value="SOLUBLE LYTIC MUREIN TRANSGLYCOSYLASE-RELATED"/>
    <property type="match status" value="1"/>
</dbReference>
<keyword evidence="6" id="KW-1185">Reference proteome</keyword>
<dbReference type="PROSITE" id="PS00922">
    <property type="entry name" value="TRANSGLYCOSYLASE"/>
    <property type="match status" value="1"/>
</dbReference>
<comment type="similarity">
    <text evidence="2">Belongs to the virb1 family.</text>
</comment>
<dbReference type="GO" id="GO:0000270">
    <property type="term" value="P:peptidoglycan metabolic process"/>
    <property type="evidence" value="ECO:0007669"/>
    <property type="project" value="InterPro"/>
</dbReference>
<evidence type="ECO:0000259" key="4">
    <source>
        <dbReference type="Pfam" id="PF01464"/>
    </source>
</evidence>
<dbReference type="AlphaFoldDB" id="A0A2C9CWB4"/>
<evidence type="ECO:0000256" key="3">
    <source>
        <dbReference type="SAM" id="SignalP"/>
    </source>
</evidence>
<dbReference type="PANTHER" id="PTHR37423:SF2">
    <property type="entry name" value="MEMBRANE-BOUND LYTIC MUREIN TRANSGLYCOSYLASE C"/>
    <property type="match status" value="1"/>
</dbReference>
<feature type="chain" id="PRO_5013061799" evidence="3">
    <location>
        <begin position="25"/>
        <end position="253"/>
    </location>
</feature>
<accession>A0A2C9CWB4</accession>
<dbReference type="Gene3D" id="1.10.530.10">
    <property type="match status" value="1"/>
</dbReference>
<evidence type="ECO:0000256" key="2">
    <source>
        <dbReference type="ARBA" id="ARBA00009387"/>
    </source>
</evidence>
<protein>
    <submittedName>
        <fullName evidence="5">Transglycosylase SLT domain-containing protein</fullName>
    </submittedName>
</protein>
<dbReference type="Proteomes" id="UP000220034">
    <property type="component" value="Unassembled WGS sequence"/>
</dbReference>
<name>A0A2C9CWB4_9RHOB</name>
<dbReference type="RefSeq" id="WP_097930560.1">
    <property type="nucleotide sequence ID" value="NZ_OCTN01000005.1"/>
</dbReference>
<dbReference type="InterPro" id="IPR000189">
    <property type="entry name" value="Transglyc_AS"/>
</dbReference>
<keyword evidence="3" id="KW-0732">Signal</keyword>
<proteinExistence type="inferred from homology"/>
<comment type="similarity">
    <text evidence="1">Belongs to the transglycosylase Slt family.</text>
</comment>
<dbReference type="InterPro" id="IPR008258">
    <property type="entry name" value="Transglycosylase_SLT_dom_1"/>
</dbReference>
<dbReference type="EMBL" id="OCTN01000005">
    <property type="protein sequence ID" value="SOH94709.1"/>
    <property type="molecule type" value="Genomic_DNA"/>
</dbReference>
<dbReference type="InterPro" id="IPR023346">
    <property type="entry name" value="Lysozyme-like_dom_sf"/>
</dbReference>
<dbReference type="CDD" id="cd00254">
    <property type="entry name" value="LT-like"/>
    <property type="match status" value="1"/>
</dbReference>
<gene>
    <name evidence="5" type="ORF">SAMN06273572_105132</name>
</gene>
<sequence>MILRIAFAVILVALSGFPAVTPVAAQSNSLFRSVPGELARRPRGGVIDLFDQQTTSIARQPVSDLDAWFWRGVAPERDAAAPRRMLAAAELAVTGPYQVPSRARFLALFAEYGDDLQDAAAAHGLSLPFLMSLVMVESGGAPDAVSSAGAVGLMQLMPATAELMQVADATDPRDNVMGGARYLSQMLVQHDGDAVLALAAYNAGPGAVARAGGVPRFAETRAYVPKILAAWHVARDICETPPISPTGPCEVMY</sequence>
<dbReference type="GO" id="GO:0016020">
    <property type="term" value="C:membrane"/>
    <property type="evidence" value="ECO:0007669"/>
    <property type="project" value="InterPro"/>
</dbReference>
<organism evidence="5 6">
    <name type="scientific">Pontivivens marinum</name>
    <dbReference type="NCBI Taxonomy" id="1690039"/>
    <lineage>
        <taxon>Bacteria</taxon>
        <taxon>Pseudomonadati</taxon>
        <taxon>Pseudomonadota</taxon>
        <taxon>Alphaproteobacteria</taxon>
        <taxon>Rhodobacterales</taxon>
        <taxon>Paracoccaceae</taxon>
        <taxon>Pontivivens</taxon>
    </lineage>
</organism>
<reference evidence="6" key="1">
    <citation type="submission" date="2017-09" db="EMBL/GenBank/DDBJ databases">
        <authorList>
            <person name="Varghese N."/>
            <person name="Submissions S."/>
        </authorList>
    </citation>
    <scope>NUCLEOTIDE SEQUENCE [LARGE SCALE GENOMIC DNA]</scope>
    <source>
        <strain evidence="6">C7</strain>
    </source>
</reference>
<dbReference type="Pfam" id="PF01464">
    <property type="entry name" value="SLT"/>
    <property type="match status" value="1"/>
</dbReference>
<evidence type="ECO:0000256" key="1">
    <source>
        <dbReference type="ARBA" id="ARBA00007734"/>
    </source>
</evidence>
<dbReference type="SUPFAM" id="SSF53955">
    <property type="entry name" value="Lysozyme-like"/>
    <property type="match status" value="1"/>
</dbReference>
<feature type="domain" description="Transglycosylase SLT" evidence="4">
    <location>
        <begin position="118"/>
        <end position="220"/>
    </location>
</feature>